<dbReference type="EMBL" id="JBBNAF010000013">
    <property type="protein sequence ID" value="KAK9086798.1"/>
    <property type="molecule type" value="Genomic_DNA"/>
</dbReference>
<comment type="caution">
    <text evidence="2">The sequence shown here is derived from an EMBL/GenBank/DDBJ whole genome shotgun (WGS) entry which is preliminary data.</text>
</comment>
<evidence type="ECO:0000313" key="3">
    <source>
        <dbReference type="Proteomes" id="UP001420932"/>
    </source>
</evidence>
<reference evidence="2 3" key="1">
    <citation type="submission" date="2024-01" db="EMBL/GenBank/DDBJ databases">
        <title>Genome assemblies of Stephania.</title>
        <authorList>
            <person name="Yang L."/>
        </authorList>
    </citation>
    <scope>NUCLEOTIDE SEQUENCE [LARGE SCALE GENOMIC DNA]</scope>
    <source>
        <strain evidence="2">YNDBR</strain>
        <tissue evidence="2">Leaf</tissue>
    </source>
</reference>
<proteinExistence type="predicted"/>
<feature type="region of interest" description="Disordered" evidence="1">
    <location>
        <begin position="220"/>
        <end position="242"/>
    </location>
</feature>
<evidence type="ECO:0000313" key="2">
    <source>
        <dbReference type="EMBL" id="KAK9086798.1"/>
    </source>
</evidence>
<protein>
    <submittedName>
        <fullName evidence="2">Uncharacterized protein</fullName>
    </submittedName>
</protein>
<dbReference type="Proteomes" id="UP001420932">
    <property type="component" value="Unassembled WGS sequence"/>
</dbReference>
<dbReference type="AlphaFoldDB" id="A0AAP0ECS3"/>
<evidence type="ECO:0000256" key="1">
    <source>
        <dbReference type="SAM" id="MobiDB-lite"/>
    </source>
</evidence>
<name>A0AAP0ECS3_9MAGN</name>
<organism evidence="2 3">
    <name type="scientific">Stephania yunnanensis</name>
    <dbReference type="NCBI Taxonomy" id="152371"/>
    <lineage>
        <taxon>Eukaryota</taxon>
        <taxon>Viridiplantae</taxon>
        <taxon>Streptophyta</taxon>
        <taxon>Embryophyta</taxon>
        <taxon>Tracheophyta</taxon>
        <taxon>Spermatophyta</taxon>
        <taxon>Magnoliopsida</taxon>
        <taxon>Ranunculales</taxon>
        <taxon>Menispermaceae</taxon>
        <taxon>Menispermoideae</taxon>
        <taxon>Cissampelideae</taxon>
        <taxon>Stephania</taxon>
    </lineage>
</organism>
<sequence length="306" mass="34523">MENVSVDTLKNVEVNEVIQVGLYWSKTAEGLEVFQIEQDIIIAQEEKEENEMKIKVVSERPEKPQKESKEDQPLVLVKPPTLLCIFVKPYKGWNLELLLHAASFMCRILTGPAMRLVRHMYLLFRCFEWASPHEGIDTKEVYGMTMPKATPLVVAATPRLTTHIYHSHKPLIFSHLSEGYDDPSTSKGKGIHCDYFLARLLKFDNGEEFCPKNHIVAATGSRTRGRSRDQPKDGLQDPVVQRHGDGGGVVLERCSLESPCEFLTGSTRKPQTAQASEQLHLTINVAPSAPRTCWHRIIISLLPLSK</sequence>
<accession>A0AAP0ECS3</accession>
<gene>
    <name evidence="2" type="ORF">Syun_029192</name>
</gene>
<feature type="compositionally biased region" description="Basic and acidic residues" evidence="1">
    <location>
        <begin position="226"/>
        <end position="242"/>
    </location>
</feature>
<keyword evidence="3" id="KW-1185">Reference proteome</keyword>